<keyword evidence="1" id="KW-0812">Transmembrane</keyword>
<dbReference type="Proteomes" id="UP000002620">
    <property type="component" value="Chromosome"/>
</dbReference>
<sequence>MRLKTLSTGLLASLSTPFLLAGPALAQGPVKVETPETLTQKLFDLIKNVGMPLGGVIFFGAICLGAIELMLARGRPEERARVMSGLMYVAIGGVILGAALFLAGAFIGIGQKLAGQG</sequence>
<accession>C9RC97</accession>
<dbReference type="EMBL" id="CP001785">
    <property type="protein sequence ID" value="ACX51874.1"/>
    <property type="molecule type" value="Genomic_DNA"/>
</dbReference>
<feature type="chain" id="PRO_5003001466" description="TrbC/VIRB2 family protein" evidence="2">
    <location>
        <begin position="27"/>
        <end position="117"/>
    </location>
</feature>
<evidence type="ECO:0000313" key="4">
    <source>
        <dbReference type="Proteomes" id="UP000002620"/>
    </source>
</evidence>
<feature type="signal peptide" evidence="2">
    <location>
        <begin position="1"/>
        <end position="26"/>
    </location>
</feature>
<dbReference type="AlphaFoldDB" id="C9RC97"/>
<gene>
    <name evidence="3" type="ordered locus">Adeg_0728</name>
</gene>
<dbReference type="RefSeq" id="WP_015738752.1">
    <property type="nucleotide sequence ID" value="NC_013385.1"/>
</dbReference>
<evidence type="ECO:0000313" key="3">
    <source>
        <dbReference type="EMBL" id="ACX51874.1"/>
    </source>
</evidence>
<evidence type="ECO:0000256" key="1">
    <source>
        <dbReference type="SAM" id="Phobius"/>
    </source>
</evidence>
<dbReference type="OrthoDB" id="1809910at2"/>
<feature type="transmembrane region" description="Helical" evidence="1">
    <location>
        <begin position="50"/>
        <end position="73"/>
    </location>
</feature>
<protein>
    <recommendedName>
        <fullName evidence="5">TrbC/VIRB2 family protein</fullName>
    </recommendedName>
</protein>
<dbReference type="HOGENOM" id="CLU_2079788_0_0_9"/>
<dbReference type="Pfam" id="PF18895">
    <property type="entry name" value="T4SS_pilin"/>
    <property type="match status" value="1"/>
</dbReference>
<organism evidence="3 4">
    <name type="scientific">Ammonifex degensii (strain DSM 10501 / KC4)</name>
    <dbReference type="NCBI Taxonomy" id="429009"/>
    <lineage>
        <taxon>Bacteria</taxon>
        <taxon>Bacillati</taxon>
        <taxon>Bacillota</taxon>
        <taxon>Clostridia</taxon>
        <taxon>Thermoanaerobacterales</taxon>
        <taxon>Thermoanaerobacteraceae</taxon>
        <taxon>Ammonifex</taxon>
    </lineage>
</organism>
<name>C9RC97_AMMDK</name>
<dbReference type="eggNOG" id="ENOG50336UG">
    <property type="taxonomic scope" value="Bacteria"/>
</dbReference>
<keyword evidence="4" id="KW-1185">Reference proteome</keyword>
<feature type="transmembrane region" description="Helical" evidence="1">
    <location>
        <begin position="85"/>
        <end position="109"/>
    </location>
</feature>
<proteinExistence type="predicted"/>
<dbReference type="STRING" id="429009.Adeg_0728"/>
<keyword evidence="1" id="KW-1133">Transmembrane helix</keyword>
<dbReference type="KEGG" id="adg:Adeg_0728"/>
<keyword evidence="1" id="KW-0472">Membrane</keyword>
<evidence type="ECO:0000256" key="2">
    <source>
        <dbReference type="SAM" id="SignalP"/>
    </source>
</evidence>
<reference evidence="3 4" key="1">
    <citation type="submission" date="2009-10" db="EMBL/GenBank/DDBJ databases">
        <title>Complete sequence of chromosome of Ammonifex degensii KC4.</title>
        <authorList>
            <consortium name="US DOE Joint Genome Institute"/>
            <person name="Kerfeld C."/>
            <person name="Goodner B."/>
            <person name="Huber H."/>
            <person name="Stetter K."/>
            <person name="Lucas S."/>
            <person name="Copeland A."/>
            <person name="Lapidus A."/>
            <person name="Glavina del Rio T."/>
            <person name="Dalin E."/>
            <person name="Tice H."/>
            <person name="Bruce D."/>
            <person name="Goodwin L."/>
            <person name="Pitluck S."/>
            <person name="Saunders E."/>
            <person name="Brettin T."/>
            <person name="Detter J.C."/>
            <person name="Han C."/>
            <person name="Larimer F."/>
            <person name="Land M."/>
            <person name="Hauser L."/>
            <person name="Kyrpides N."/>
            <person name="Ovchinnikova G."/>
            <person name="Richardson P."/>
        </authorList>
    </citation>
    <scope>NUCLEOTIDE SEQUENCE [LARGE SCALE GENOMIC DNA]</scope>
    <source>
        <strain evidence="4">DSM 10501 / KC4</strain>
    </source>
</reference>
<dbReference type="InterPro" id="IPR043993">
    <property type="entry name" value="T4SS_pilin"/>
</dbReference>
<evidence type="ECO:0008006" key="5">
    <source>
        <dbReference type="Google" id="ProtNLM"/>
    </source>
</evidence>
<keyword evidence="2" id="KW-0732">Signal</keyword>